<comment type="caution">
    <text evidence="2">The sequence shown here is derived from an EMBL/GenBank/DDBJ whole genome shotgun (WGS) entry which is preliminary data.</text>
</comment>
<sequence>MLITGGAGFIGTNTALYFAKKGYVITVFDNLSRKGTRENLTYLQKHIPHVLFVNGDIRDEKAVMTVVSGQDVIFHFAAQVAVTTSVLNPKEDFETNAGGTVNVLEAVRHINPHAIVIYSSTNKVYGGLEHLKVIEKQTCYTVYKKPFGIDETTPLDFHSPYGCSKGSADQYIRDYHRLYGLNTIVFRQSCIYGSHQFGVEDQGWLAWFLIATLFDIPLTIYGNGKQVRDLLSVDDLTRAYEKAIEHIKITSGQIYNIGGGRDNAISIWLECAPLIKSIAGKLPKVTYKKERPGDQPYFIADIRKANHDFGWVPTISYKKGIQQLYQWLSDNKKLIQTLL</sequence>
<evidence type="ECO:0000313" key="3">
    <source>
        <dbReference type="Proteomes" id="UP000034371"/>
    </source>
</evidence>
<protein>
    <submittedName>
        <fullName evidence="2">dTDP-D-glucose 4,6-dehydratase</fullName>
    </submittedName>
</protein>
<reference evidence="2 3" key="1">
    <citation type="journal article" date="2015" name="Nature">
        <title>rRNA introns, odd ribosomes, and small enigmatic genomes across a large radiation of phyla.</title>
        <authorList>
            <person name="Brown C.T."/>
            <person name="Hug L.A."/>
            <person name="Thomas B.C."/>
            <person name="Sharon I."/>
            <person name="Castelle C.J."/>
            <person name="Singh A."/>
            <person name="Wilkins M.J."/>
            <person name="Williams K.H."/>
            <person name="Banfield J.F."/>
        </authorList>
    </citation>
    <scope>NUCLEOTIDE SEQUENCE [LARGE SCALE GENOMIC DNA]</scope>
</reference>
<dbReference type="SUPFAM" id="SSF51735">
    <property type="entry name" value="NAD(P)-binding Rossmann-fold domains"/>
    <property type="match status" value="1"/>
</dbReference>
<evidence type="ECO:0000259" key="1">
    <source>
        <dbReference type="Pfam" id="PF16363"/>
    </source>
</evidence>
<evidence type="ECO:0000313" key="2">
    <source>
        <dbReference type="EMBL" id="KKS19712.1"/>
    </source>
</evidence>
<dbReference type="Pfam" id="PF16363">
    <property type="entry name" value="GDP_Man_Dehyd"/>
    <property type="match status" value="1"/>
</dbReference>
<dbReference type="PANTHER" id="PTHR43000">
    <property type="entry name" value="DTDP-D-GLUCOSE 4,6-DEHYDRATASE-RELATED"/>
    <property type="match status" value="1"/>
</dbReference>
<organism evidence="2 3">
    <name type="scientific">Candidatus Roizmanbacteria bacterium GW2011_GWC2_41_7</name>
    <dbReference type="NCBI Taxonomy" id="1618487"/>
    <lineage>
        <taxon>Bacteria</taxon>
        <taxon>Candidatus Roizmaniibacteriota</taxon>
    </lineage>
</organism>
<dbReference type="Gene3D" id="3.40.50.720">
    <property type="entry name" value="NAD(P)-binding Rossmann-like Domain"/>
    <property type="match status" value="1"/>
</dbReference>
<dbReference type="PATRIC" id="fig|1618487.3.peg.884"/>
<dbReference type="InterPro" id="IPR016040">
    <property type="entry name" value="NAD(P)-bd_dom"/>
</dbReference>
<dbReference type="AlphaFoldDB" id="A0A0G0X5R8"/>
<feature type="domain" description="NAD(P)-binding" evidence="1">
    <location>
        <begin position="2"/>
        <end position="323"/>
    </location>
</feature>
<name>A0A0G0X5R8_9BACT</name>
<dbReference type="EMBL" id="LCBY01000076">
    <property type="protein sequence ID" value="KKS19712.1"/>
    <property type="molecule type" value="Genomic_DNA"/>
</dbReference>
<gene>
    <name evidence="2" type="ORF">UU78_C0076G0003</name>
</gene>
<dbReference type="InterPro" id="IPR036291">
    <property type="entry name" value="NAD(P)-bd_dom_sf"/>
</dbReference>
<dbReference type="Proteomes" id="UP000034371">
    <property type="component" value="Unassembled WGS sequence"/>
</dbReference>
<proteinExistence type="predicted"/>
<accession>A0A0G0X5R8</accession>